<name>A0A7I7T602_9MYCO</name>
<dbReference type="PANTHER" id="PTHR10587:SF125">
    <property type="entry name" value="POLYSACCHARIDE DEACETYLASE YHEN-RELATED"/>
    <property type="match status" value="1"/>
</dbReference>
<dbReference type="KEGG" id="mhev:MHEL_21620"/>
<dbReference type="InterPro" id="IPR011330">
    <property type="entry name" value="Glyco_hydro/deAcase_b/a-brl"/>
</dbReference>
<proteinExistence type="predicted"/>
<dbReference type="AlphaFoldDB" id="A0A7I7T602"/>
<dbReference type="EMBL" id="AP022596">
    <property type="protein sequence ID" value="BBY63919.1"/>
    <property type="molecule type" value="Genomic_DNA"/>
</dbReference>
<gene>
    <name evidence="2" type="ORF">MHEL_21620</name>
</gene>
<dbReference type="PANTHER" id="PTHR10587">
    <property type="entry name" value="GLYCOSYL TRANSFERASE-RELATED"/>
    <property type="match status" value="1"/>
</dbReference>
<evidence type="ECO:0000313" key="3">
    <source>
        <dbReference type="Proteomes" id="UP000467148"/>
    </source>
</evidence>
<dbReference type="PROSITE" id="PS51677">
    <property type="entry name" value="NODB"/>
    <property type="match status" value="1"/>
</dbReference>
<dbReference type="GO" id="GO:0016810">
    <property type="term" value="F:hydrolase activity, acting on carbon-nitrogen (but not peptide) bonds"/>
    <property type="evidence" value="ECO:0007669"/>
    <property type="project" value="InterPro"/>
</dbReference>
<reference evidence="2 3" key="1">
    <citation type="journal article" date="2019" name="Emerg. Microbes Infect.">
        <title>Comprehensive subspecies identification of 175 nontuberculous mycobacteria species based on 7547 genomic profiles.</title>
        <authorList>
            <person name="Matsumoto Y."/>
            <person name="Kinjo T."/>
            <person name="Motooka D."/>
            <person name="Nabeya D."/>
            <person name="Jung N."/>
            <person name="Uechi K."/>
            <person name="Horii T."/>
            <person name="Iida T."/>
            <person name="Fujita J."/>
            <person name="Nakamura S."/>
        </authorList>
    </citation>
    <scope>NUCLEOTIDE SEQUENCE [LARGE SCALE GENOMIC DNA]</scope>
    <source>
        <strain evidence="2 3">JCM 30396</strain>
    </source>
</reference>
<keyword evidence="3" id="KW-1185">Reference proteome</keyword>
<accession>A0A7I7T602</accession>
<dbReference type="InterPro" id="IPR050248">
    <property type="entry name" value="Polysacc_deacetylase_ArnD"/>
</dbReference>
<evidence type="ECO:0000259" key="1">
    <source>
        <dbReference type="PROSITE" id="PS51677"/>
    </source>
</evidence>
<protein>
    <submittedName>
        <fullName evidence="2">Chitooligosaccharide deacetylase</fullName>
    </submittedName>
</protein>
<organism evidence="2 3">
    <name type="scientific">Mycolicibacterium helvum</name>
    <dbReference type="NCBI Taxonomy" id="1534349"/>
    <lineage>
        <taxon>Bacteria</taxon>
        <taxon>Bacillati</taxon>
        <taxon>Actinomycetota</taxon>
        <taxon>Actinomycetes</taxon>
        <taxon>Mycobacteriales</taxon>
        <taxon>Mycobacteriaceae</taxon>
        <taxon>Mycolicibacterium</taxon>
    </lineage>
</organism>
<evidence type="ECO:0000313" key="2">
    <source>
        <dbReference type="EMBL" id="BBY63919.1"/>
    </source>
</evidence>
<dbReference type="Proteomes" id="UP000467148">
    <property type="component" value="Chromosome"/>
</dbReference>
<dbReference type="Pfam" id="PF01522">
    <property type="entry name" value="Polysacc_deac_1"/>
    <property type="match status" value="1"/>
</dbReference>
<dbReference type="RefSeq" id="WP_163747519.1">
    <property type="nucleotide sequence ID" value="NZ_AP022596.1"/>
</dbReference>
<dbReference type="InterPro" id="IPR002509">
    <property type="entry name" value="NODB_dom"/>
</dbReference>
<dbReference type="Gene3D" id="3.20.20.370">
    <property type="entry name" value="Glycoside hydrolase/deacetylase"/>
    <property type="match status" value="1"/>
</dbReference>
<sequence length="252" mass="27967">MRKWVTRTSLGLVVLLVATFATYTLSKSRTVQLAGELISRVDTTEKMVALTFDDGPTEWTPAILDMLALADIPATFYLNGADLDRHPEQGAAIARAGHEIGNHTYTHRRMMFVSAETVAEEVERTDAAITRTGYRGPVTFRPPYGKKLWALPHYLAEHGRISVTWDLEPDSAGAPTTDQIVDDTVNNVRPGSIILLHVMQESRSATRRAVPRIIERLHAEGYRFVTVSELLALNSADTDTAQEVPLEDSARR</sequence>
<dbReference type="GO" id="GO:0005975">
    <property type="term" value="P:carbohydrate metabolic process"/>
    <property type="evidence" value="ECO:0007669"/>
    <property type="project" value="InterPro"/>
</dbReference>
<dbReference type="SUPFAM" id="SSF88713">
    <property type="entry name" value="Glycoside hydrolase/deacetylase"/>
    <property type="match status" value="1"/>
</dbReference>
<feature type="domain" description="NodB homology" evidence="1">
    <location>
        <begin position="46"/>
        <end position="225"/>
    </location>
</feature>